<dbReference type="Proteomes" id="UP000182235">
    <property type="component" value="Unassembled WGS sequence"/>
</dbReference>
<protein>
    <submittedName>
        <fullName evidence="1">Uncharacterized protein</fullName>
    </submittedName>
</protein>
<organism evidence="1 2">
    <name type="scientific">Emergomyces pasteurianus Ep9510</name>
    <dbReference type="NCBI Taxonomy" id="1447872"/>
    <lineage>
        <taxon>Eukaryota</taxon>
        <taxon>Fungi</taxon>
        <taxon>Dikarya</taxon>
        <taxon>Ascomycota</taxon>
        <taxon>Pezizomycotina</taxon>
        <taxon>Eurotiomycetes</taxon>
        <taxon>Eurotiomycetidae</taxon>
        <taxon>Onygenales</taxon>
        <taxon>Ajellomycetaceae</taxon>
        <taxon>Emergomyces</taxon>
    </lineage>
</organism>
<dbReference type="AlphaFoldDB" id="A0A1J9QCQ1"/>
<evidence type="ECO:0000313" key="1">
    <source>
        <dbReference type="EMBL" id="OJD13716.1"/>
    </source>
</evidence>
<reference evidence="1 2" key="1">
    <citation type="submission" date="2015-07" db="EMBL/GenBank/DDBJ databases">
        <title>Emmonsia species relationships and genome sequence.</title>
        <authorList>
            <consortium name="The Broad Institute Genomics Platform"/>
            <person name="Cuomo C.A."/>
            <person name="Munoz J.F."/>
            <person name="Imamovic A."/>
            <person name="Priest M.E."/>
            <person name="Young S."/>
            <person name="Clay O.K."/>
            <person name="McEwen J.G."/>
        </authorList>
    </citation>
    <scope>NUCLEOTIDE SEQUENCE [LARGE SCALE GENOMIC DNA]</scope>
    <source>
        <strain evidence="1 2">UAMH 9510</strain>
    </source>
</reference>
<proteinExistence type="predicted"/>
<evidence type="ECO:0000313" key="2">
    <source>
        <dbReference type="Proteomes" id="UP000182235"/>
    </source>
</evidence>
<gene>
    <name evidence="1" type="ORF">AJ78_05848</name>
</gene>
<sequence length="111" mass="12185">MIRAKIPIASMVKNGQEFLLSVATATNSYTRPSTIAADIGKRAIPIIETSKATLPPDTVEVCVREAEHQYIPSGDTREHITAVCFDSKGIAVTVHFEVQPPQQEQQHSQQN</sequence>
<name>A0A1J9QCQ1_9EURO</name>
<accession>A0A1J9QCQ1</accession>
<keyword evidence="2" id="KW-1185">Reference proteome</keyword>
<dbReference type="VEuPathDB" id="FungiDB:AJ78_05848"/>
<comment type="caution">
    <text evidence="1">The sequence shown here is derived from an EMBL/GenBank/DDBJ whole genome shotgun (WGS) entry which is preliminary data.</text>
</comment>
<dbReference type="EMBL" id="LGRN01000275">
    <property type="protein sequence ID" value="OJD13716.1"/>
    <property type="molecule type" value="Genomic_DNA"/>
</dbReference>
<dbReference type="OrthoDB" id="3827601at2759"/>